<proteinExistence type="predicted"/>
<reference evidence="1 2" key="1">
    <citation type="submission" date="2024-02" db="EMBL/GenBank/DDBJ databases">
        <title>A draft genome for the cacao thread blight pathogen Marasmius crinis-equi.</title>
        <authorList>
            <person name="Cohen S.P."/>
            <person name="Baruah I.K."/>
            <person name="Amoako-Attah I."/>
            <person name="Bukari Y."/>
            <person name="Meinhardt L.W."/>
            <person name="Bailey B.A."/>
        </authorList>
    </citation>
    <scope>NUCLEOTIDE SEQUENCE [LARGE SCALE GENOMIC DNA]</scope>
    <source>
        <strain evidence="1 2">GH-76</strain>
    </source>
</reference>
<dbReference type="EMBL" id="JBAHYK010000002">
    <property type="protein sequence ID" value="KAL0581928.1"/>
    <property type="molecule type" value="Genomic_DNA"/>
</dbReference>
<dbReference type="Proteomes" id="UP001465976">
    <property type="component" value="Unassembled WGS sequence"/>
</dbReference>
<keyword evidence="2" id="KW-1185">Reference proteome</keyword>
<evidence type="ECO:0000313" key="1">
    <source>
        <dbReference type="EMBL" id="KAL0581928.1"/>
    </source>
</evidence>
<name>A0ABR3G2V4_9AGAR</name>
<protein>
    <submittedName>
        <fullName evidence="1">Uncharacterized protein</fullName>
    </submittedName>
</protein>
<evidence type="ECO:0000313" key="2">
    <source>
        <dbReference type="Proteomes" id="UP001465976"/>
    </source>
</evidence>
<organism evidence="1 2">
    <name type="scientific">Marasmius crinis-equi</name>
    <dbReference type="NCBI Taxonomy" id="585013"/>
    <lineage>
        <taxon>Eukaryota</taxon>
        <taxon>Fungi</taxon>
        <taxon>Dikarya</taxon>
        <taxon>Basidiomycota</taxon>
        <taxon>Agaricomycotina</taxon>
        <taxon>Agaricomycetes</taxon>
        <taxon>Agaricomycetidae</taxon>
        <taxon>Agaricales</taxon>
        <taxon>Marasmiineae</taxon>
        <taxon>Marasmiaceae</taxon>
        <taxon>Marasmius</taxon>
    </lineage>
</organism>
<sequence length="259" mass="28951">MRLALSEGDVVFITNNHLPNKTGWLFGIRLTADNSLAEVGLVHHSDIVRVPTDEMSQWPAILDRPIPSSVSSVLFLGGKTGKIHFGIPARIAFRRTGSTSICLGAQSRMTGEKGRYLDVDVGETVLLVGYANENYYAIKASAEAHERVWSGLVYHDDVVLLRPTSADEDPELVDVQDIRQEPPPFDSCDIDELDVEGHSVPDAGTEARELQKAVEVDGWIEEEQWRKTSKRLSTFNLRIMKWRSQVYTSSCSRRLTLVN</sequence>
<accession>A0ABR3G2V4</accession>
<gene>
    <name evidence="1" type="ORF">V5O48_000158</name>
</gene>
<comment type="caution">
    <text evidence="1">The sequence shown here is derived from an EMBL/GenBank/DDBJ whole genome shotgun (WGS) entry which is preliminary data.</text>
</comment>